<accession>A0A0P1P2X7</accession>
<dbReference type="Proteomes" id="UP000182200">
    <property type="component" value="Unassembled WGS sequence"/>
</dbReference>
<accession>A0A0P1M8H2</accession>
<name>A0A0P1MG56_9BACT</name>
<accession>A0A0P1LQH4</accession>
<evidence type="ECO:0000313" key="1">
    <source>
        <dbReference type="EMBL" id="CUS80425.1"/>
    </source>
</evidence>
<dbReference type="STRING" id="1633631.GCA_001442925_01670"/>
<reference evidence="1 4" key="1">
    <citation type="submission" date="2015-11" db="EMBL/GenBank/DDBJ databases">
        <authorList>
            <person name="Varghese N."/>
        </authorList>
    </citation>
    <scope>NUCLEOTIDE SEQUENCE [LARGE SCALE GENOMIC DNA]</scope>
    <source>
        <strain evidence="1 4">JGI-8</strain>
    </source>
</reference>
<proteinExistence type="predicted"/>
<evidence type="ECO:0000313" key="4">
    <source>
        <dbReference type="Proteomes" id="UP000182200"/>
    </source>
</evidence>
<accession>A0A0P1LAW2</accession>
<accession>A0A0P1MG56</accession>
<accession>A0A0P1LM18</accession>
<keyword evidence="4" id="KW-1185">Reference proteome</keyword>
<evidence type="ECO:0000313" key="3">
    <source>
        <dbReference type="Proteomes" id="UP000182011"/>
    </source>
</evidence>
<evidence type="ECO:0000313" key="2">
    <source>
        <dbReference type="EMBL" id="CUU07012.1"/>
    </source>
</evidence>
<accession>A0A0P1MEY5</accession>
<dbReference type="EMBL" id="FAOP01000006">
    <property type="protein sequence ID" value="CUU07012.1"/>
    <property type="molecule type" value="Genomic_DNA"/>
</dbReference>
<dbReference type="EMBL" id="CZVI01000003">
    <property type="protein sequence ID" value="CUS80425.1"/>
    <property type="molecule type" value="Genomic_DNA"/>
</dbReference>
<dbReference type="AlphaFoldDB" id="A0A0P1MG56"/>
<dbReference type="Proteomes" id="UP000182011">
    <property type="component" value="Unassembled WGS sequence"/>
</dbReference>
<protein>
    <submittedName>
        <fullName evidence="2">Uncharacterized protein</fullName>
    </submittedName>
</protein>
<sequence>MSQNSLEFKIARELSNFYWNGFFNFSISKNSFELYIYEKFSEMVVKTDRKFIRDDNDFKFKFYKGINQRFKTAFVINSISFSDEKLSGFSKASTNEILTGAKFYPFAKFGFSFLGGYKIDNQMGQRDKGWIYQISSDTAELLISNYHLKTNLNHSEDFIAPRKNVVSALNLMLWRSFAPEVESRVEFLAKRIKRDFYFYADTNLQKIYNVNFNLEGRDERTVSGLLILGYPLSNSLIFNVNFALNGRNIDKRIRYKTTSLYDSEIEEFNLITGADLSYETRRLKLRLGINYSERNEVHTPQRHELITESVFFRIKQNEEQKNNKSLRRIINGDISFNVSEDLTLGGMFYISLFRYDTPSSLNDDDRDELLQIFRIFLKMRFSNEIQVELPLDLNSQHLVYIFSTRSVNNNWNRILRFAPSVIFESGHVRNKASFSVLANYIVYDFESVASSVKSYVFRQFYLNDSILFPIFDKLNFEGSFQLTFSESGRLKWKEFKEKPALFISIGEYNLRLNYALNNMTRFSVGYRFFDEKRYKFVGLDKVLDSRITATGPTSKVEFESGKFKLNFEGWVERLKLGGKVNSLPNLNLNLTINL</sequence>
<organism evidence="2 3">
    <name type="scientific">Candidatus Kryptonium thompsonii</name>
    <dbReference type="NCBI Taxonomy" id="1633631"/>
    <lineage>
        <taxon>Bacteria</taxon>
        <taxon>Pseudomonadati</taxon>
        <taxon>Candidatus Kryptoniota</taxon>
        <taxon>Candidatus Kryptonium</taxon>
    </lineage>
</organism>
<gene>
    <name evidence="2" type="ORF">JGI4_01675</name>
    <name evidence="1" type="ORF">JGI8_00415</name>
</gene>
<reference evidence="2 3" key="2">
    <citation type="submission" date="2015-11" db="EMBL/GenBank/DDBJ databases">
        <authorList>
            <person name="Zhang Y."/>
            <person name="Guo Z."/>
        </authorList>
    </citation>
    <scope>NUCLEOTIDE SEQUENCE [LARGE SCALE GENOMIC DNA]</scope>
    <source>
        <strain evidence="2">JGI-4</strain>
    </source>
</reference>
<accession>A0A0S4N6Z8</accession>